<keyword evidence="5" id="KW-1185">Reference proteome</keyword>
<dbReference type="SUPFAM" id="SSF55724">
    <property type="entry name" value="Mog1p/PsbP-like"/>
    <property type="match status" value="1"/>
</dbReference>
<dbReference type="GO" id="GO:0005085">
    <property type="term" value="F:guanyl-nucleotide exchange factor activity"/>
    <property type="evidence" value="ECO:0007669"/>
    <property type="project" value="TreeGrafter"/>
</dbReference>
<dbReference type="InterPro" id="IPR016123">
    <property type="entry name" value="Mog1/PsbP_a/b/a-sand"/>
</dbReference>
<evidence type="ECO:0000256" key="2">
    <source>
        <dbReference type="ARBA" id="ARBA00022448"/>
    </source>
</evidence>
<keyword evidence="3" id="KW-0653">Protein transport</keyword>
<evidence type="ECO:0000313" key="5">
    <source>
        <dbReference type="Proteomes" id="UP000054538"/>
    </source>
</evidence>
<dbReference type="STRING" id="930991.A0A0D0E6U6"/>
<sequence>MPLGLLFGGAIVAQLPADIIDASDIRQVPDSQEVFLYNDVTGSSLVVEVLERVTAPDDTKAVKYHFEALADDNDAIVSTMQDPIVIPNDRGDETPSPIVLRGTQNIRKFSQTAVDQVEVLMALFRVQSKHADVVVSANILKSSGGQVMVAEEKAAAIAFDFNLLVSSLSIVDYGLFA</sequence>
<dbReference type="FunCoup" id="A0A0D0E6U6">
    <property type="interactions" value="333"/>
</dbReference>
<dbReference type="PANTHER" id="PTHR15837:SF0">
    <property type="entry name" value="RAN GUANINE NUCLEOTIDE RELEASE FACTOR"/>
    <property type="match status" value="1"/>
</dbReference>
<dbReference type="HOGENOM" id="CLU_081345_1_2_1"/>
<dbReference type="AlphaFoldDB" id="A0A0D0E6U6"/>
<dbReference type="GO" id="GO:0031267">
    <property type="term" value="F:small GTPase binding"/>
    <property type="evidence" value="ECO:0007669"/>
    <property type="project" value="TreeGrafter"/>
</dbReference>
<dbReference type="InterPro" id="IPR007681">
    <property type="entry name" value="Mog1"/>
</dbReference>
<dbReference type="InParanoid" id="A0A0D0E6U6"/>
<evidence type="ECO:0000256" key="1">
    <source>
        <dbReference type="ARBA" id="ARBA00010307"/>
    </source>
</evidence>
<dbReference type="Proteomes" id="UP000054538">
    <property type="component" value="Unassembled WGS sequence"/>
</dbReference>
<reference evidence="4 5" key="1">
    <citation type="submission" date="2014-04" db="EMBL/GenBank/DDBJ databases">
        <authorList>
            <consortium name="DOE Joint Genome Institute"/>
            <person name="Kuo A."/>
            <person name="Kohler A."/>
            <person name="Jargeat P."/>
            <person name="Nagy L.G."/>
            <person name="Floudas D."/>
            <person name="Copeland A."/>
            <person name="Barry K.W."/>
            <person name="Cichocki N."/>
            <person name="Veneault-Fourrey C."/>
            <person name="LaButti K."/>
            <person name="Lindquist E.A."/>
            <person name="Lipzen A."/>
            <person name="Lundell T."/>
            <person name="Morin E."/>
            <person name="Murat C."/>
            <person name="Sun H."/>
            <person name="Tunlid A."/>
            <person name="Henrissat B."/>
            <person name="Grigoriev I.V."/>
            <person name="Hibbett D.S."/>
            <person name="Martin F."/>
            <person name="Nordberg H.P."/>
            <person name="Cantor M.N."/>
            <person name="Hua S.X."/>
        </authorList>
    </citation>
    <scope>NUCLEOTIDE SEQUENCE [LARGE SCALE GENOMIC DNA]</scope>
    <source>
        <strain evidence="4 5">Ve08.2h10</strain>
    </source>
</reference>
<gene>
    <name evidence="4" type="ORF">PAXRUDRAFT_828898</name>
</gene>
<dbReference type="Pfam" id="PF04603">
    <property type="entry name" value="Mog1"/>
    <property type="match status" value="1"/>
</dbReference>
<dbReference type="GO" id="GO:0006606">
    <property type="term" value="P:protein import into nucleus"/>
    <property type="evidence" value="ECO:0007669"/>
    <property type="project" value="TreeGrafter"/>
</dbReference>
<dbReference type="OrthoDB" id="10255285at2759"/>
<name>A0A0D0E6U6_9AGAM</name>
<reference evidence="5" key="2">
    <citation type="submission" date="2015-01" db="EMBL/GenBank/DDBJ databases">
        <title>Evolutionary Origins and Diversification of the Mycorrhizal Mutualists.</title>
        <authorList>
            <consortium name="DOE Joint Genome Institute"/>
            <consortium name="Mycorrhizal Genomics Consortium"/>
            <person name="Kohler A."/>
            <person name="Kuo A."/>
            <person name="Nagy L.G."/>
            <person name="Floudas D."/>
            <person name="Copeland A."/>
            <person name="Barry K.W."/>
            <person name="Cichocki N."/>
            <person name="Veneault-Fourrey C."/>
            <person name="LaButti K."/>
            <person name="Lindquist E.A."/>
            <person name="Lipzen A."/>
            <person name="Lundell T."/>
            <person name="Morin E."/>
            <person name="Murat C."/>
            <person name="Riley R."/>
            <person name="Ohm R."/>
            <person name="Sun H."/>
            <person name="Tunlid A."/>
            <person name="Henrissat B."/>
            <person name="Grigoriev I.V."/>
            <person name="Hibbett D.S."/>
            <person name="Martin F."/>
        </authorList>
    </citation>
    <scope>NUCLEOTIDE SEQUENCE [LARGE SCALE GENOMIC DNA]</scope>
    <source>
        <strain evidence="5">Ve08.2h10</strain>
    </source>
</reference>
<evidence type="ECO:0000313" key="4">
    <source>
        <dbReference type="EMBL" id="KIK93505.1"/>
    </source>
</evidence>
<dbReference type="Gene3D" id="3.40.1000.10">
    <property type="entry name" value="Mog1/PsbP, alpha/beta/alpha sandwich"/>
    <property type="match status" value="1"/>
</dbReference>
<evidence type="ECO:0008006" key="6">
    <source>
        <dbReference type="Google" id="ProtNLM"/>
    </source>
</evidence>
<keyword evidence="2" id="KW-0813">Transport</keyword>
<evidence type="ECO:0000256" key="3">
    <source>
        <dbReference type="ARBA" id="ARBA00022927"/>
    </source>
</evidence>
<comment type="similarity">
    <text evidence="1">Belongs to the MOG1 family.</text>
</comment>
<dbReference type="EMBL" id="KN825179">
    <property type="protein sequence ID" value="KIK93505.1"/>
    <property type="molecule type" value="Genomic_DNA"/>
</dbReference>
<protein>
    <recommendedName>
        <fullName evidence="6">Mog1p/PsbP-like protein</fullName>
    </recommendedName>
</protein>
<organism evidence="4 5">
    <name type="scientific">Paxillus rubicundulus Ve08.2h10</name>
    <dbReference type="NCBI Taxonomy" id="930991"/>
    <lineage>
        <taxon>Eukaryota</taxon>
        <taxon>Fungi</taxon>
        <taxon>Dikarya</taxon>
        <taxon>Basidiomycota</taxon>
        <taxon>Agaricomycotina</taxon>
        <taxon>Agaricomycetes</taxon>
        <taxon>Agaricomycetidae</taxon>
        <taxon>Boletales</taxon>
        <taxon>Paxilineae</taxon>
        <taxon>Paxillaceae</taxon>
        <taxon>Paxillus</taxon>
    </lineage>
</organism>
<dbReference type="GO" id="GO:0005634">
    <property type="term" value="C:nucleus"/>
    <property type="evidence" value="ECO:0007669"/>
    <property type="project" value="TreeGrafter"/>
</dbReference>
<accession>A0A0D0E6U6</accession>
<proteinExistence type="inferred from homology"/>
<dbReference type="PANTHER" id="PTHR15837">
    <property type="entry name" value="RAN GUANINE NUCLEOTIDE RELEASE FACTOR"/>
    <property type="match status" value="1"/>
</dbReference>